<evidence type="ECO:0000313" key="1">
    <source>
        <dbReference type="EMBL" id="GFS17473.1"/>
    </source>
</evidence>
<reference evidence="1 2" key="1">
    <citation type="journal article" date="2021" name="Elife">
        <title>Chloroplast acquisition without the gene transfer in kleptoplastic sea slugs, Plakobranchus ocellatus.</title>
        <authorList>
            <person name="Maeda T."/>
            <person name="Takahashi S."/>
            <person name="Yoshida T."/>
            <person name="Shimamura S."/>
            <person name="Takaki Y."/>
            <person name="Nagai Y."/>
            <person name="Toyoda A."/>
            <person name="Suzuki Y."/>
            <person name="Arimoto A."/>
            <person name="Ishii H."/>
            <person name="Satoh N."/>
            <person name="Nishiyama T."/>
            <person name="Hasebe M."/>
            <person name="Maruyama T."/>
            <person name="Minagawa J."/>
            <person name="Obokata J."/>
            <person name="Shigenobu S."/>
        </authorList>
    </citation>
    <scope>NUCLEOTIDE SEQUENCE [LARGE SCALE GENOMIC DNA]</scope>
</reference>
<accession>A0AAV4J680</accession>
<evidence type="ECO:0000313" key="2">
    <source>
        <dbReference type="Proteomes" id="UP000762676"/>
    </source>
</evidence>
<name>A0AAV4J680_9GAST</name>
<dbReference type="EMBL" id="BMAT01009971">
    <property type="protein sequence ID" value="GFS17473.1"/>
    <property type="molecule type" value="Genomic_DNA"/>
</dbReference>
<protein>
    <submittedName>
        <fullName evidence="1">Uncharacterized protein</fullName>
    </submittedName>
</protein>
<proteinExistence type="predicted"/>
<comment type="caution">
    <text evidence="1">The sequence shown here is derived from an EMBL/GenBank/DDBJ whole genome shotgun (WGS) entry which is preliminary data.</text>
</comment>
<dbReference type="Proteomes" id="UP000762676">
    <property type="component" value="Unassembled WGS sequence"/>
</dbReference>
<gene>
    <name evidence="1" type="ORF">ElyMa_004982800</name>
</gene>
<organism evidence="1 2">
    <name type="scientific">Elysia marginata</name>
    <dbReference type="NCBI Taxonomy" id="1093978"/>
    <lineage>
        <taxon>Eukaryota</taxon>
        <taxon>Metazoa</taxon>
        <taxon>Spiralia</taxon>
        <taxon>Lophotrochozoa</taxon>
        <taxon>Mollusca</taxon>
        <taxon>Gastropoda</taxon>
        <taxon>Heterobranchia</taxon>
        <taxon>Euthyneura</taxon>
        <taxon>Panpulmonata</taxon>
        <taxon>Sacoglossa</taxon>
        <taxon>Placobranchoidea</taxon>
        <taxon>Plakobranchidae</taxon>
        <taxon>Elysia</taxon>
    </lineage>
</organism>
<sequence>MCPPWSFNTAVHRRPIKRCSAPPVAFFNAICLVSFTAVSPYTYSAISMVNAESRFFIQYDTSAKDAIPCGMFLGPWRTLVLVTLSQEWADVWATST</sequence>
<dbReference type="AlphaFoldDB" id="A0AAV4J680"/>
<keyword evidence="2" id="KW-1185">Reference proteome</keyword>